<dbReference type="Pfam" id="PF13442">
    <property type="entry name" value="Cytochrome_CBB3"/>
    <property type="match status" value="1"/>
</dbReference>
<keyword evidence="6 11" id="KW-1133">Transmembrane helix</keyword>
<reference evidence="13 14" key="1">
    <citation type="submission" date="2023-08" db="EMBL/GenBank/DDBJ databases">
        <title>Genome sequence of Thermaerobacter compostii strain Ins1, a spore-forming filamentous bacterium isolated from a deep geothermal reservoir.</title>
        <authorList>
            <person name="Bregnard D."/>
            <person name="Gonzalez D."/>
            <person name="Junier P."/>
        </authorList>
    </citation>
    <scope>NUCLEOTIDE SEQUENCE [LARGE SCALE GENOMIC DNA]</scope>
    <source>
        <strain evidence="13 14">Ins1</strain>
    </source>
</reference>
<feature type="transmembrane region" description="Helical" evidence="11">
    <location>
        <begin position="151"/>
        <end position="169"/>
    </location>
</feature>
<keyword evidence="3 9" id="KW-0349">Heme</keyword>
<feature type="compositionally biased region" description="Gly residues" evidence="10">
    <location>
        <begin position="277"/>
        <end position="287"/>
    </location>
</feature>
<dbReference type="InterPro" id="IPR036909">
    <property type="entry name" value="Cyt_c-like_dom_sf"/>
</dbReference>
<evidence type="ECO:0000256" key="1">
    <source>
        <dbReference type="ARBA" id="ARBA00004651"/>
    </source>
</evidence>
<dbReference type="PANTHER" id="PTHR34820:SF4">
    <property type="entry name" value="INNER MEMBRANE PROTEIN YEBZ"/>
    <property type="match status" value="1"/>
</dbReference>
<feature type="transmembrane region" description="Helical" evidence="11">
    <location>
        <begin position="91"/>
        <end position="109"/>
    </location>
</feature>
<feature type="transmembrane region" description="Helical" evidence="11">
    <location>
        <begin position="486"/>
        <end position="507"/>
    </location>
</feature>
<accession>A0ABZ0QQU9</accession>
<evidence type="ECO:0000256" key="5">
    <source>
        <dbReference type="ARBA" id="ARBA00022723"/>
    </source>
</evidence>
<dbReference type="EMBL" id="CP132508">
    <property type="protein sequence ID" value="WPD18755.1"/>
    <property type="molecule type" value="Genomic_DNA"/>
</dbReference>
<feature type="domain" description="Cytochrome c" evidence="12">
    <location>
        <begin position="552"/>
        <end position="639"/>
    </location>
</feature>
<dbReference type="InterPro" id="IPR008457">
    <property type="entry name" value="Cu-R_CopD_dom"/>
</dbReference>
<evidence type="ECO:0000256" key="3">
    <source>
        <dbReference type="ARBA" id="ARBA00022617"/>
    </source>
</evidence>
<evidence type="ECO:0000256" key="8">
    <source>
        <dbReference type="ARBA" id="ARBA00023136"/>
    </source>
</evidence>
<dbReference type="InterPro" id="IPR009056">
    <property type="entry name" value="Cyt_c-like_dom"/>
</dbReference>
<keyword evidence="14" id="KW-1185">Reference proteome</keyword>
<evidence type="ECO:0000313" key="14">
    <source>
        <dbReference type="Proteomes" id="UP001304683"/>
    </source>
</evidence>
<keyword evidence="2" id="KW-1003">Cell membrane</keyword>
<evidence type="ECO:0000256" key="6">
    <source>
        <dbReference type="ARBA" id="ARBA00022989"/>
    </source>
</evidence>
<feature type="transmembrane region" description="Helical" evidence="11">
    <location>
        <begin position="12"/>
        <end position="30"/>
    </location>
</feature>
<dbReference type="Proteomes" id="UP001304683">
    <property type="component" value="Chromosome"/>
</dbReference>
<dbReference type="InterPro" id="IPR032694">
    <property type="entry name" value="CopC/D"/>
</dbReference>
<feature type="region of interest" description="Disordered" evidence="10">
    <location>
        <begin position="274"/>
        <end position="313"/>
    </location>
</feature>
<dbReference type="Gene3D" id="1.10.760.10">
    <property type="entry name" value="Cytochrome c-like domain"/>
    <property type="match status" value="1"/>
</dbReference>
<dbReference type="PANTHER" id="PTHR34820">
    <property type="entry name" value="INNER MEMBRANE PROTEIN YEBZ"/>
    <property type="match status" value="1"/>
</dbReference>
<keyword evidence="7 9" id="KW-0408">Iron</keyword>
<evidence type="ECO:0000256" key="4">
    <source>
        <dbReference type="ARBA" id="ARBA00022692"/>
    </source>
</evidence>
<dbReference type="Pfam" id="PF05425">
    <property type="entry name" value="CopD"/>
    <property type="match status" value="1"/>
</dbReference>
<comment type="subcellular location">
    <subcellularLocation>
        <location evidence="1">Cell membrane</location>
        <topology evidence="1">Multi-pass membrane protein</topology>
    </subcellularLocation>
</comment>
<dbReference type="SUPFAM" id="SSF46626">
    <property type="entry name" value="Cytochrome c"/>
    <property type="match status" value="1"/>
</dbReference>
<feature type="transmembrane region" description="Helical" evidence="11">
    <location>
        <begin position="121"/>
        <end position="139"/>
    </location>
</feature>
<protein>
    <submittedName>
        <fullName evidence="13">C-type cytochrome</fullName>
    </submittedName>
</protein>
<gene>
    <name evidence="13" type="ORF">Q5761_10370</name>
</gene>
<proteinExistence type="predicted"/>
<evidence type="ECO:0000313" key="13">
    <source>
        <dbReference type="EMBL" id="WPD18755.1"/>
    </source>
</evidence>
<keyword evidence="4 11" id="KW-0812">Transmembrane</keyword>
<keyword evidence="5 9" id="KW-0479">Metal-binding</keyword>
<organism evidence="13 14">
    <name type="scientific">Thermaerobacter composti</name>
    <dbReference type="NCBI Taxonomy" id="554949"/>
    <lineage>
        <taxon>Bacteria</taxon>
        <taxon>Bacillati</taxon>
        <taxon>Bacillota</taxon>
        <taxon>Clostridia</taxon>
        <taxon>Eubacteriales</taxon>
        <taxon>Clostridiales Family XVII. Incertae Sedis</taxon>
        <taxon>Thermaerobacter</taxon>
    </lineage>
</organism>
<dbReference type="RefSeq" id="WP_318750549.1">
    <property type="nucleotide sequence ID" value="NZ_CP132508.1"/>
</dbReference>
<sequence length="643" mass="66438">MPELAAGILRWIGLLGLMGLAGPAILDGWILRGRPGLDPGPGHARRSRRLAVTGGLLLAASALAAAMVAAWELTQGRPALLGRFLVGTHTGRAALIQAAVGLAGAVLAWRCWPGGLPAGRTWVLVALAAVAAVVWNSHAGIRGGSALVVDGLHVAAVALWIGGLLRLALLDWRALEHRGELGSPRVLAALIRRFSDLGALAVLATAVSGILAARRNLYGADALIRSPYGQALLAKLALVAVLLAIAAVNLFALRPWLERAAGAVTRRTGGARRRRGALGGAGAGSADGPGRDAADAVGAGHGAGGAGDPPPAAGRRPAVVVRRLVRAEAVAAVAVLLASGILAVLPPADRPAAATEPVTWRAEVGGEPVELALQPGQRGAVTLSARSLGRVPLARGLVRLDMPEHPMGLYQVALSPPADRGAGSTGTLEARAVLPMPGLWRLTWTLALENGAQATVTTDFEAAGAPGNQRQGRLSLRAAFQSTGGAIQATVALLGLVEAAALVAIGWRRLWPIPFGAGLIALALAAWLLGQVAWIDAYPTTYVPNPLPDSPAVVAQGRRVYETHCAACHGPEGRGDGPAAAGMLPPPADLTGVHVRQHTDGDLYWWITHGIEGTAMPAFEDVLTEEERWAVIRFIRRLDPRDR</sequence>
<evidence type="ECO:0000256" key="2">
    <source>
        <dbReference type="ARBA" id="ARBA00022475"/>
    </source>
</evidence>
<feature type="transmembrane region" description="Helical" evidence="11">
    <location>
        <begin position="190"/>
        <end position="212"/>
    </location>
</feature>
<evidence type="ECO:0000256" key="9">
    <source>
        <dbReference type="PROSITE-ProRule" id="PRU00433"/>
    </source>
</evidence>
<feature type="transmembrane region" description="Helical" evidence="11">
    <location>
        <begin position="514"/>
        <end position="535"/>
    </location>
</feature>
<name>A0ABZ0QQU9_9FIRM</name>
<evidence type="ECO:0000256" key="7">
    <source>
        <dbReference type="ARBA" id="ARBA00023004"/>
    </source>
</evidence>
<keyword evidence="8 11" id="KW-0472">Membrane</keyword>
<evidence type="ECO:0000259" key="12">
    <source>
        <dbReference type="PROSITE" id="PS51007"/>
    </source>
</evidence>
<evidence type="ECO:0000256" key="10">
    <source>
        <dbReference type="SAM" id="MobiDB-lite"/>
    </source>
</evidence>
<dbReference type="PROSITE" id="PS51007">
    <property type="entry name" value="CYTC"/>
    <property type="match status" value="1"/>
</dbReference>
<feature type="transmembrane region" description="Helical" evidence="11">
    <location>
        <begin position="232"/>
        <end position="253"/>
    </location>
</feature>
<feature type="transmembrane region" description="Helical" evidence="11">
    <location>
        <begin position="50"/>
        <end position="71"/>
    </location>
</feature>
<evidence type="ECO:0000256" key="11">
    <source>
        <dbReference type="SAM" id="Phobius"/>
    </source>
</evidence>